<organism evidence="1 2">
    <name type="scientific">Sphaerotilus sulfidivorans</name>
    <dbReference type="NCBI Taxonomy" id="639200"/>
    <lineage>
        <taxon>Bacteria</taxon>
        <taxon>Pseudomonadati</taxon>
        <taxon>Pseudomonadota</taxon>
        <taxon>Betaproteobacteria</taxon>
        <taxon>Burkholderiales</taxon>
        <taxon>Sphaerotilaceae</taxon>
        <taxon>Sphaerotilus</taxon>
    </lineage>
</organism>
<dbReference type="EC" id="3.1.-.-" evidence="1"/>
<keyword evidence="1" id="KW-0255">Endonuclease</keyword>
<reference evidence="1 2" key="1">
    <citation type="submission" date="2024-06" db="EMBL/GenBank/DDBJ databases">
        <title>Genomic Encyclopedia of Type Strains, Phase IV (KMG-IV): sequencing the most valuable type-strain genomes for metagenomic binning, comparative biology and taxonomic classification.</title>
        <authorList>
            <person name="Goeker M."/>
        </authorList>
    </citation>
    <scope>NUCLEOTIDE SEQUENCE [LARGE SCALE GENOMIC DNA]</scope>
    <source>
        <strain evidence="1 2">D-501</strain>
    </source>
</reference>
<dbReference type="GO" id="GO:0004519">
    <property type="term" value="F:endonuclease activity"/>
    <property type="evidence" value="ECO:0007669"/>
    <property type="project" value="UniProtKB-KW"/>
</dbReference>
<dbReference type="RefSeq" id="WP_219340934.1">
    <property type="nucleotide sequence ID" value="NZ_JACCPY010000020.1"/>
</dbReference>
<keyword evidence="1" id="KW-0378">Hydrolase</keyword>
<dbReference type="EMBL" id="JBEPLS010000001">
    <property type="protein sequence ID" value="MET3602689.1"/>
    <property type="molecule type" value="Genomic_DNA"/>
</dbReference>
<gene>
    <name evidence="1" type="ORF">ABIC99_000465</name>
</gene>
<dbReference type="CDD" id="cd09739">
    <property type="entry name" value="Cas6_I-F"/>
    <property type="match status" value="1"/>
</dbReference>
<proteinExistence type="predicted"/>
<accession>A0ABV2IIF8</accession>
<keyword evidence="1" id="KW-0540">Nuclease</keyword>
<protein>
    <submittedName>
        <fullName evidence="1">CRISPR-associated endonuclease Csy4</fullName>
        <ecNumber evidence="1">3.1.-.-</ecNumber>
    </submittedName>
</protein>
<comment type="caution">
    <text evidence="1">The sequence shown here is derived from an EMBL/GenBank/DDBJ whole genome shotgun (WGS) entry which is preliminary data.</text>
</comment>
<name>A0ABV2IIF8_9BURK</name>
<dbReference type="GO" id="GO:0016787">
    <property type="term" value="F:hydrolase activity"/>
    <property type="evidence" value="ECO:0007669"/>
    <property type="project" value="UniProtKB-KW"/>
</dbReference>
<evidence type="ECO:0000313" key="1">
    <source>
        <dbReference type="EMBL" id="MET3602689.1"/>
    </source>
</evidence>
<sequence length="187" mass="20773">MTMDHHLDLRLLPDPEFGPLALMEALYAKLHRALAAGGCTDIGVSFPEVKALELGLCLRLHGSREALAALMGTAWLRGMRDHLTVGEIGAVPTQTRHCCVSRRQSHSSPERMRRRLMRRQQIDEATARERIPDQAATFLRLPSLQVRSSSTGQHFRLFIQHGPLQDAPVPGAFNAYGLSTSATVPWF</sequence>
<dbReference type="Pfam" id="PF09618">
    <property type="entry name" value="Cas_Csy4"/>
    <property type="match status" value="1"/>
</dbReference>
<dbReference type="NCBIfam" id="TIGR02563">
    <property type="entry name" value="cas_Csy4"/>
    <property type="match status" value="1"/>
</dbReference>
<dbReference type="Proteomes" id="UP001549111">
    <property type="component" value="Unassembled WGS sequence"/>
</dbReference>
<evidence type="ECO:0000313" key="2">
    <source>
        <dbReference type="Proteomes" id="UP001549111"/>
    </source>
</evidence>
<dbReference type="InterPro" id="IPR013396">
    <property type="entry name" value="CRISPR-assoc_prot_Csy4"/>
</dbReference>
<keyword evidence="2" id="KW-1185">Reference proteome</keyword>